<protein>
    <submittedName>
        <fullName evidence="2">GNAT family N-acetyltransferase</fullName>
    </submittedName>
</protein>
<dbReference type="GO" id="GO:0016747">
    <property type="term" value="F:acyltransferase activity, transferring groups other than amino-acyl groups"/>
    <property type="evidence" value="ECO:0007669"/>
    <property type="project" value="InterPro"/>
</dbReference>
<reference evidence="2 3" key="1">
    <citation type="submission" date="2022-08" db="EMBL/GenBank/DDBJ databases">
        <authorList>
            <person name="Zeman M."/>
            <person name="Kubasova T."/>
        </authorList>
    </citation>
    <scope>NUCLEOTIDE SEQUENCE [LARGE SCALE GENOMIC DNA]</scope>
    <source>
        <strain evidence="2 3">ET62</strain>
    </source>
</reference>
<dbReference type="InterPro" id="IPR000182">
    <property type="entry name" value="GNAT_dom"/>
</dbReference>
<proteinExistence type="predicted"/>
<dbReference type="InterPro" id="IPR016181">
    <property type="entry name" value="Acyl_CoA_acyltransferase"/>
</dbReference>
<dbReference type="Proteomes" id="UP001204579">
    <property type="component" value="Unassembled WGS sequence"/>
</dbReference>
<feature type="domain" description="N-acetyltransferase" evidence="1">
    <location>
        <begin position="5"/>
        <end position="152"/>
    </location>
</feature>
<evidence type="ECO:0000313" key="2">
    <source>
        <dbReference type="EMBL" id="MCR8874252.1"/>
    </source>
</evidence>
<dbReference type="AlphaFoldDB" id="A0AAW5N7H2"/>
<accession>A0AAW5N7H2</accession>
<dbReference type="RefSeq" id="WP_018711212.1">
    <property type="nucleotide sequence ID" value="NZ_CALULB010000027.1"/>
</dbReference>
<comment type="caution">
    <text evidence="2">The sequence shown here is derived from an EMBL/GenBank/DDBJ whole genome shotgun (WGS) entry which is preliminary data.</text>
</comment>
<dbReference type="GeneID" id="82443644"/>
<keyword evidence="3" id="KW-1185">Reference proteome</keyword>
<dbReference type="PROSITE" id="PS51186">
    <property type="entry name" value="GNAT"/>
    <property type="match status" value="1"/>
</dbReference>
<organism evidence="2 3">
    <name type="scientific">Phocaeicola barnesiae</name>
    <dbReference type="NCBI Taxonomy" id="376804"/>
    <lineage>
        <taxon>Bacteria</taxon>
        <taxon>Pseudomonadati</taxon>
        <taxon>Bacteroidota</taxon>
        <taxon>Bacteroidia</taxon>
        <taxon>Bacteroidales</taxon>
        <taxon>Bacteroidaceae</taxon>
        <taxon>Phocaeicola</taxon>
    </lineage>
</organism>
<dbReference type="Pfam" id="PF00583">
    <property type="entry name" value="Acetyltransf_1"/>
    <property type="match status" value="1"/>
</dbReference>
<dbReference type="CDD" id="cd04301">
    <property type="entry name" value="NAT_SF"/>
    <property type="match status" value="1"/>
</dbReference>
<name>A0AAW5N7H2_9BACT</name>
<evidence type="ECO:0000313" key="3">
    <source>
        <dbReference type="Proteomes" id="UP001204579"/>
    </source>
</evidence>
<dbReference type="EMBL" id="JANRHJ010000010">
    <property type="protein sequence ID" value="MCR8874252.1"/>
    <property type="molecule type" value="Genomic_DNA"/>
</dbReference>
<sequence length="178" mass="21096">MIQFIPIRTNHTSYPFVEQLMLDSFPLTERRTEKDQREVTDNEPRFKCMLITDGTLEIGLITLWQFPDFTYVEHLATSPSVRNQGYGKQIMLKLTELVPGLVLLEVELPENELSRRRIGFYERCGFTLHPYEYLQPPYHAGGEPFPLRIMTKGTEIFTLEEFEKCRESIYRYVYKYIP</sequence>
<gene>
    <name evidence="2" type="ORF">NW209_09535</name>
</gene>
<evidence type="ECO:0000259" key="1">
    <source>
        <dbReference type="PROSITE" id="PS51186"/>
    </source>
</evidence>
<dbReference type="SUPFAM" id="SSF55729">
    <property type="entry name" value="Acyl-CoA N-acyltransferases (Nat)"/>
    <property type="match status" value="1"/>
</dbReference>
<dbReference type="Gene3D" id="3.40.630.30">
    <property type="match status" value="1"/>
</dbReference>